<evidence type="ECO:0000313" key="6">
    <source>
        <dbReference type="EMBL" id="GAA0147585.1"/>
    </source>
</evidence>
<dbReference type="InterPro" id="IPR022755">
    <property type="entry name" value="Znf_C2H2_jaz"/>
</dbReference>
<comment type="caution">
    <text evidence="6">The sequence shown here is derived from an EMBL/GenBank/DDBJ whole genome shotgun (WGS) entry which is preliminary data.</text>
</comment>
<keyword evidence="1" id="KW-0479">Metal-binding</keyword>
<dbReference type="PROSITE" id="PS00028">
    <property type="entry name" value="ZINC_FINGER_C2H2_1"/>
    <property type="match status" value="1"/>
</dbReference>
<feature type="compositionally biased region" description="Acidic residues" evidence="4">
    <location>
        <begin position="99"/>
        <end position="114"/>
    </location>
</feature>
<dbReference type="AlphaFoldDB" id="A0AAV3P7X5"/>
<evidence type="ECO:0000256" key="4">
    <source>
        <dbReference type="SAM" id="MobiDB-lite"/>
    </source>
</evidence>
<feature type="region of interest" description="Disordered" evidence="4">
    <location>
        <begin position="61"/>
        <end position="145"/>
    </location>
</feature>
<accession>A0AAV3P7X5</accession>
<dbReference type="SUPFAM" id="SSF57667">
    <property type="entry name" value="beta-beta-alpha zinc fingers"/>
    <property type="match status" value="1"/>
</dbReference>
<dbReference type="EMBL" id="BAABME010001103">
    <property type="protein sequence ID" value="GAA0147585.1"/>
    <property type="molecule type" value="Genomic_DNA"/>
</dbReference>
<evidence type="ECO:0000259" key="5">
    <source>
        <dbReference type="PROSITE" id="PS00028"/>
    </source>
</evidence>
<name>A0AAV3P7X5_LITER</name>
<reference evidence="6 7" key="1">
    <citation type="submission" date="2024-01" db="EMBL/GenBank/DDBJ databases">
        <title>The complete chloroplast genome sequence of Lithospermum erythrorhizon: insights into the phylogenetic relationship among Boraginaceae species and the maternal lineages of purple gromwells.</title>
        <authorList>
            <person name="Okada T."/>
            <person name="Watanabe K."/>
        </authorList>
    </citation>
    <scope>NUCLEOTIDE SEQUENCE [LARGE SCALE GENOMIC DNA]</scope>
</reference>
<evidence type="ECO:0000256" key="2">
    <source>
        <dbReference type="ARBA" id="ARBA00022771"/>
    </source>
</evidence>
<gene>
    <name evidence="6" type="ORF">LIER_07248</name>
</gene>
<evidence type="ECO:0000313" key="7">
    <source>
        <dbReference type="Proteomes" id="UP001454036"/>
    </source>
</evidence>
<dbReference type="InterPro" id="IPR036236">
    <property type="entry name" value="Znf_C2H2_sf"/>
</dbReference>
<dbReference type="InterPro" id="IPR013087">
    <property type="entry name" value="Znf_C2H2_type"/>
</dbReference>
<sequence>MRVTFKWFVDESLEEEHKEEELYCVACGKKFKSEKQWKNHEQSKEHKEKVAELRKAFSDEDKTVIDAEDDKEDVEGDTGGYLSADSDVGEIRDQFEESVTFEEEKLDDDDDDDAEARSSHKNSFIDAAEVNGSEGAGIKLESVRI</sequence>
<keyword evidence="7" id="KW-1185">Reference proteome</keyword>
<dbReference type="PANTHER" id="PTHR45495:SF1">
    <property type="entry name" value="DNAJ PROTEIN JJJ1 HOMOLOG"/>
    <property type="match status" value="1"/>
</dbReference>
<dbReference type="Pfam" id="PF12171">
    <property type="entry name" value="zf-C2H2_jaz"/>
    <property type="match status" value="1"/>
</dbReference>
<evidence type="ECO:0000256" key="3">
    <source>
        <dbReference type="ARBA" id="ARBA00022833"/>
    </source>
</evidence>
<dbReference type="PANTHER" id="PTHR45495">
    <property type="entry name" value="DNAJ PROTEIN JJJ1 HOMOLOG"/>
    <property type="match status" value="1"/>
</dbReference>
<keyword evidence="3" id="KW-0862">Zinc</keyword>
<feature type="compositionally biased region" description="Acidic residues" evidence="4">
    <location>
        <begin position="66"/>
        <end position="76"/>
    </location>
</feature>
<keyword evidence="2" id="KW-0863">Zinc-finger</keyword>
<dbReference type="InterPro" id="IPR003604">
    <property type="entry name" value="Matrin/U1-like-C_Znf_C2H2"/>
</dbReference>
<dbReference type="GO" id="GO:0008270">
    <property type="term" value="F:zinc ion binding"/>
    <property type="evidence" value="ECO:0007669"/>
    <property type="project" value="UniProtKB-KW"/>
</dbReference>
<dbReference type="Proteomes" id="UP001454036">
    <property type="component" value="Unassembled WGS sequence"/>
</dbReference>
<evidence type="ECO:0000256" key="1">
    <source>
        <dbReference type="ARBA" id="ARBA00022723"/>
    </source>
</evidence>
<dbReference type="Gene3D" id="3.30.160.60">
    <property type="entry name" value="Classic Zinc Finger"/>
    <property type="match status" value="1"/>
</dbReference>
<dbReference type="GO" id="GO:0003676">
    <property type="term" value="F:nucleic acid binding"/>
    <property type="evidence" value="ECO:0007669"/>
    <property type="project" value="InterPro"/>
</dbReference>
<protein>
    <recommendedName>
        <fullName evidence="5">C2H2-type domain-containing protein</fullName>
    </recommendedName>
</protein>
<organism evidence="6 7">
    <name type="scientific">Lithospermum erythrorhizon</name>
    <name type="common">Purple gromwell</name>
    <name type="synonym">Lithospermum officinale var. erythrorhizon</name>
    <dbReference type="NCBI Taxonomy" id="34254"/>
    <lineage>
        <taxon>Eukaryota</taxon>
        <taxon>Viridiplantae</taxon>
        <taxon>Streptophyta</taxon>
        <taxon>Embryophyta</taxon>
        <taxon>Tracheophyta</taxon>
        <taxon>Spermatophyta</taxon>
        <taxon>Magnoliopsida</taxon>
        <taxon>eudicotyledons</taxon>
        <taxon>Gunneridae</taxon>
        <taxon>Pentapetalae</taxon>
        <taxon>asterids</taxon>
        <taxon>lamiids</taxon>
        <taxon>Boraginales</taxon>
        <taxon>Boraginaceae</taxon>
        <taxon>Boraginoideae</taxon>
        <taxon>Lithospermeae</taxon>
        <taxon>Lithospermum</taxon>
    </lineage>
</organism>
<dbReference type="InterPro" id="IPR044648">
    <property type="entry name" value="JJJ1_plant"/>
</dbReference>
<proteinExistence type="predicted"/>
<feature type="domain" description="C2H2-type" evidence="5">
    <location>
        <begin position="24"/>
        <end position="46"/>
    </location>
</feature>
<dbReference type="SMART" id="SM00451">
    <property type="entry name" value="ZnF_U1"/>
    <property type="match status" value="1"/>
</dbReference>